<feature type="chain" id="PRO_5045669003" description="Rhodanese domain-containing protein" evidence="1">
    <location>
        <begin position="18"/>
        <end position="147"/>
    </location>
</feature>
<keyword evidence="4" id="KW-1185">Reference proteome</keyword>
<dbReference type="PANTHER" id="PTHR44086">
    <property type="entry name" value="THIOSULFATE SULFURTRANSFERASE RDL2, MITOCHONDRIAL-RELATED"/>
    <property type="match status" value="1"/>
</dbReference>
<protein>
    <recommendedName>
        <fullName evidence="2">Rhodanese domain-containing protein</fullName>
    </recommendedName>
</protein>
<dbReference type="PANTHER" id="PTHR44086:SF10">
    <property type="entry name" value="THIOSULFATE SULFURTRANSFERASE_RHODANESE-LIKE DOMAIN-CONTAINING PROTEIN 3"/>
    <property type="match status" value="1"/>
</dbReference>
<organism evidence="3 4">
    <name type="scientific">Hydrogenimonas cancrithermarum</name>
    <dbReference type="NCBI Taxonomy" id="2993563"/>
    <lineage>
        <taxon>Bacteria</taxon>
        <taxon>Pseudomonadati</taxon>
        <taxon>Campylobacterota</taxon>
        <taxon>Epsilonproteobacteria</taxon>
        <taxon>Campylobacterales</taxon>
        <taxon>Hydrogenimonadaceae</taxon>
        <taxon>Hydrogenimonas</taxon>
    </lineage>
</organism>
<keyword evidence="1" id="KW-0732">Signal</keyword>
<dbReference type="SMART" id="SM00450">
    <property type="entry name" value="RHOD"/>
    <property type="match status" value="1"/>
</dbReference>
<reference evidence="3 4" key="1">
    <citation type="submission" date="2023-03" db="EMBL/GenBank/DDBJ databases">
        <title>Description of Hydrogenimonas sp. ISO32.</title>
        <authorList>
            <person name="Mino S."/>
            <person name="Fukazawa S."/>
            <person name="Sawabe T."/>
        </authorList>
    </citation>
    <scope>NUCLEOTIDE SEQUENCE [LARGE SCALE GENOMIC DNA]</scope>
    <source>
        <strain evidence="3 4">ISO32</strain>
    </source>
</reference>
<evidence type="ECO:0000259" key="2">
    <source>
        <dbReference type="PROSITE" id="PS50206"/>
    </source>
</evidence>
<feature type="signal peptide" evidence="1">
    <location>
        <begin position="1"/>
        <end position="17"/>
    </location>
</feature>
<evidence type="ECO:0000256" key="1">
    <source>
        <dbReference type="SAM" id="SignalP"/>
    </source>
</evidence>
<evidence type="ECO:0000313" key="4">
    <source>
        <dbReference type="Proteomes" id="UP001321445"/>
    </source>
</evidence>
<feature type="domain" description="Rhodanese" evidence="2">
    <location>
        <begin position="46"/>
        <end position="138"/>
    </location>
</feature>
<gene>
    <name evidence="3" type="ORF">HCR_21320</name>
</gene>
<proteinExistence type="predicted"/>
<name>A0ABM8FPD6_9BACT</name>
<dbReference type="Gene3D" id="3.40.250.10">
    <property type="entry name" value="Rhodanese-like domain"/>
    <property type="match status" value="1"/>
</dbReference>
<dbReference type="SUPFAM" id="SSF52821">
    <property type="entry name" value="Rhodanese/Cell cycle control phosphatase"/>
    <property type="match status" value="1"/>
</dbReference>
<evidence type="ECO:0000313" key="3">
    <source>
        <dbReference type="EMBL" id="BDY13820.1"/>
    </source>
</evidence>
<dbReference type="PROSITE" id="PS50206">
    <property type="entry name" value="RHODANESE_3"/>
    <property type="match status" value="1"/>
</dbReference>
<sequence length="147" mass="16904">MKKLLLLMMLSLTFVAAQETKLCPCPKEIPVREMEPKELYKLITDEVDDLYILDIREPDQIGHGEIFTLNLVQITRGYLEFKVKKAIPDKNARIVIYCCTGKRGKLAAKTMQEMGYTNVYSLKGGIREWVEQGYPLDTVYGEVVLKR</sequence>
<dbReference type="InterPro" id="IPR001763">
    <property type="entry name" value="Rhodanese-like_dom"/>
</dbReference>
<accession>A0ABM8FPD6</accession>
<dbReference type="Proteomes" id="UP001321445">
    <property type="component" value="Chromosome"/>
</dbReference>
<dbReference type="RefSeq" id="WP_286336764.1">
    <property type="nucleotide sequence ID" value="NZ_AP027370.1"/>
</dbReference>
<dbReference type="EMBL" id="AP027370">
    <property type="protein sequence ID" value="BDY13820.1"/>
    <property type="molecule type" value="Genomic_DNA"/>
</dbReference>
<dbReference type="InterPro" id="IPR036873">
    <property type="entry name" value="Rhodanese-like_dom_sf"/>
</dbReference>
<dbReference type="Pfam" id="PF00581">
    <property type="entry name" value="Rhodanese"/>
    <property type="match status" value="1"/>
</dbReference>